<dbReference type="Pfam" id="PF05741">
    <property type="entry name" value="zf-nanos"/>
    <property type="match status" value="1"/>
</dbReference>
<dbReference type="GO" id="GO:0035735">
    <property type="term" value="P:intraciliary transport involved in cilium assembly"/>
    <property type="evidence" value="ECO:0007669"/>
    <property type="project" value="TreeGrafter"/>
</dbReference>
<protein>
    <recommendedName>
        <fullName evidence="3">Nanos-type domain-containing protein</fullName>
    </recommendedName>
</protein>
<feature type="region of interest" description="Disordered" evidence="2">
    <location>
        <begin position="160"/>
        <end position="193"/>
    </location>
</feature>
<proteinExistence type="inferred from homology"/>
<dbReference type="AlphaFoldDB" id="A0AAV9QXZ6"/>
<feature type="domain" description="Nanos-type" evidence="3">
    <location>
        <begin position="663"/>
        <end position="717"/>
    </location>
</feature>
<reference evidence="4 5" key="1">
    <citation type="submission" date="2021-06" db="EMBL/GenBank/DDBJ databases">
        <authorList>
            <person name="Palmer J.M."/>
        </authorList>
    </citation>
    <scope>NUCLEOTIDE SEQUENCE [LARGE SCALE GENOMIC DNA]</scope>
    <source>
        <strain evidence="4 5">MEX-2019</strain>
        <tissue evidence="4">Muscle</tissue>
    </source>
</reference>
<dbReference type="InterPro" id="IPR052300">
    <property type="entry name" value="Adhesion_Centrosome_assoc"/>
</dbReference>
<dbReference type="EMBL" id="JAHHUM010002617">
    <property type="protein sequence ID" value="KAK5602393.1"/>
    <property type="molecule type" value="Genomic_DNA"/>
</dbReference>
<keyword evidence="1" id="KW-0863">Zinc-finger</keyword>
<comment type="similarity">
    <text evidence="1">Belongs to the nanos family.</text>
</comment>
<dbReference type="GO" id="GO:0003723">
    <property type="term" value="F:RNA binding"/>
    <property type="evidence" value="ECO:0007669"/>
    <property type="project" value="UniProtKB-UniRule"/>
</dbReference>
<dbReference type="PANTHER" id="PTHR46507">
    <property type="entry name" value="AFADIN- AND ALPHA-ACTININ-BINDING PROTEIN"/>
    <property type="match status" value="1"/>
</dbReference>
<gene>
    <name evidence="4" type="ORF">CRENBAI_012484</name>
</gene>
<dbReference type="Proteomes" id="UP001311232">
    <property type="component" value="Unassembled WGS sequence"/>
</dbReference>
<keyword evidence="1" id="KW-0479">Metal-binding</keyword>
<evidence type="ECO:0000313" key="5">
    <source>
        <dbReference type="Proteomes" id="UP001311232"/>
    </source>
</evidence>
<comment type="caution">
    <text evidence="4">The sequence shown here is derived from an EMBL/GenBank/DDBJ whole genome shotgun (WGS) entry which is preliminary data.</text>
</comment>
<dbReference type="GO" id="GO:0034451">
    <property type="term" value="C:centriolar satellite"/>
    <property type="evidence" value="ECO:0007669"/>
    <property type="project" value="TreeGrafter"/>
</dbReference>
<dbReference type="Gene3D" id="4.10.60.30">
    <property type="entry name" value="Nanos, RNA-binding domain"/>
    <property type="match status" value="1"/>
</dbReference>
<name>A0AAV9QXZ6_9TELE</name>
<sequence>MSLDSGTAEGTGRISGLVRQSFTSPLIDVIVDLPAAPQSEGGKNTLGAEGFRGLMSIYLFAKTNDCYRCSFPTDSYLQRDPSSFPGTSWWANRQDCKDPAESLREQLREMDEHVARLQADLRSEHTKCSRLQLQCNQQEAELKRREMHCNRLKERLSQLTDRHRDKGPSIEVLNYPPGSRGKREQLSKSIRSTAKREEAALRLMLERREAELREAMKLRHSLTTLLHALRVDMEQGLSEFLDVSQDGDKKLDETEATLGEHVTGGIVQSWRLVQKKLQSILSEGQTAAGTDHDKLLAQLEIELKESQEVIRLQQQLLQDNLASTVPSELSDSYFLEEWERLQMSWAELTHQRRTFERERQAFTDAAIRLSHERRDFEQQMGLFLKQQYLCDSSLFNKGPTNRRESTALNFSGVGGTNVSGCLPITPSPSDSGNAAANELHEGRVRVQTPSTPQLYSALNLSYNNRSREADHHSEMWEGGADRRLHTPWPSYLDWSSVETDKRDSQGGYPFGSMELRTEHQSRGTRAQPRFMESNSETFQPWRDYMGLSDTVREILRRNSAAESVLPACQAHRSQSDHFSRALMSMRMNAETCADDLVADGLPGSMAMLNPEDMLRGAPISASSTALQIPTDSRCRPKERRRTTTRCKTPAPEPPACPPPARIFCSFCKHNGESELVYASHWLKNQAGEVLCPYLRQYVCPLCGATGASAHTKRFCPKVDSSYSSVYTKTRR</sequence>
<evidence type="ECO:0000313" key="4">
    <source>
        <dbReference type="EMBL" id="KAK5602393.1"/>
    </source>
</evidence>
<dbReference type="InterPro" id="IPR024161">
    <property type="entry name" value="Znf_nanos-typ"/>
</dbReference>
<keyword evidence="1" id="KW-0862">Zinc</keyword>
<dbReference type="GO" id="GO:0006417">
    <property type="term" value="P:regulation of translation"/>
    <property type="evidence" value="ECO:0007669"/>
    <property type="project" value="UniProtKB-UniRule"/>
</dbReference>
<dbReference type="PANTHER" id="PTHR46507:SF3">
    <property type="entry name" value="AFADIN- AND ALPHA-ACTININ-BINDING PROTEIN-LIKE"/>
    <property type="match status" value="1"/>
</dbReference>
<keyword evidence="5" id="KW-1185">Reference proteome</keyword>
<evidence type="ECO:0000256" key="2">
    <source>
        <dbReference type="SAM" id="MobiDB-lite"/>
    </source>
</evidence>
<keyword evidence="1" id="KW-0694">RNA-binding</keyword>
<organism evidence="4 5">
    <name type="scientific">Crenichthys baileyi</name>
    <name type="common">White River springfish</name>
    <dbReference type="NCBI Taxonomy" id="28760"/>
    <lineage>
        <taxon>Eukaryota</taxon>
        <taxon>Metazoa</taxon>
        <taxon>Chordata</taxon>
        <taxon>Craniata</taxon>
        <taxon>Vertebrata</taxon>
        <taxon>Euteleostomi</taxon>
        <taxon>Actinopterygii</taxon>
        <taxon>Neopterygii</taxon>
        <taxon>Teleostei</taxon>
        <taxon>Neoteleostei</taxon>
        <taxon>Acanthomorphata</taxon>
        <taxon>Ovalentaria</taxon>
        <taxon>Atherinomorphae</taxon>
        <taxon>Cyprinodontiformes</taxon>
        <taxon>Goodeidae</taxon>
        <taxon>Crenichthys</taxon>
    </lineage>
</organism>
<accession>A0AAV9QXZ6</accession>
<evidence type="ECO:0000259" key="3">
    <source>
        <dbReference type="PROSITE" id="PS51522"/>
    </source>
</evidence>
<evidence type="ECO:0000256" key="1">
    <source>
        <dbReference type="PROSITE-ProRule" id="PRU00855"/>
    </source>
</evidence>
<dbReference type="GO" id="GO:0008270">
    <property type="term" value="F:zinc ion binding"/>
    <property type="evidence" value="ECO:0007669"/>
    <property type="project" value="UniProtKB-KW"/>
</dbReference>
<keyword evidence="1" id="KW-0810">Translation regulation</keyword>
<dbReference type="InterPro" id="IPR038129">
    <property type="entry name" value="Nanos_sf"/>
</dbReference>
<dbReference type="GO" id="GO:0036064">
    <property type="term" value="C:ciliary basal body"/>
    <property type="evidence" value="ECO:0007669"/>
    <property type="project" value="TreeGrafter"/>
</dbReference>
<dbReference type="PROSITE" id="PS51522">
    <property type="entry name" value="ZF_NANOS"/>
    <property type="match status" value="1"/>
</dbReference>